<dbReference type="EMBL" id="JACSRA010000002">
    <property type="protein sequence ID" value="MBD7910120.1"/>
    <property type="molecule type" value="Genomic_DNA"/>
</dbReference>
<proteinExistence type="predicted"/>
<dbReference type="InterPro" id="IPR051200">
    <property type="entry name" value="Host-pathogen_enzymatic-act"/>
</dbReference>
<evidence type="ECO:0000313" key="2">
    <source>
        <dbReference type="Proteomes" id="UP000627781"/>
    </source>
</evidence>
<comment type="caution">
    <text evidence="1">The sequence shown here is derived from an EMBL/GenBank/DDBJ whole genome shotgun (WGS) entry which is preliminary data.</text>
</comment>
<dbReference type="SUPFAM" id="SSF50974">
    <property type="entry name" value="Nitrous oxide reductase, N-terminal domain"/>
    <property type="match status" value="1"/>
</dbReference>
<evidence type="ECO:0000313" key="1">
    <source>
        <dbReference type="EMBL" id="MBD7910120.1"/>
    </source>
</evidence>
<organism evidence="1 2">
    <name type="scientific">Clostridium cibarium</name>
    <dbReference type="NCBI Taxonomy" id="2762247"/>
    <lineage>
        <taxon>Bacteria</taxon>
        <taxon>Bacillati</taxon>
        <taxon>Bacillota</taxon>
        <taxon>Clostridia</taxon>
        <taxon>Eubacteriales</taxon>
        <taxon>Clostridiaceae</taxon>
        <taxon>Clostridium</taxon>
    </lineage>
</organism>
<dbReference type="Gene3D" id="2.130.10.10">
    <property type="entry name" value="YVTN repeat-like/Quinoprotein amine dehydrogenase"/>
    <property type="match status" value="2"/>
</dbReference>
<protein>
    <submittedName>
        <fullName evidence="1">YncE family protein</fullName>
    </submittedName>
</protein>
<accession>A0ABR8PPS2</accession>
<dbReference type="InterPro" id="IPR011045">
    <property type="entry name" value="N2O_reductase_N"/>
</dbReference>
<dbReference type="Proteomes" id="UP000627781">
    <property type="component" value="Unassembled WGS sequence"/>
</dbReference>
<gene>
    <name evidence="1" type="ORF">H9661_02010</name>
</gene>
<reference evidence="1 2" key="1">
    <citation type="submission" date="2020-08" db="EMBL/GenBank/DDBJ databases">
        <title>A Genomic Blueprint of the Chicken Gut Microbiome.</title>
        <authorList>
            <person name="Gilroy R."/>
            <person name="Ravi A."/>
            <person name="Getino M."/>
            <person name="Pursley I."/>
            <person name="Horton D.L."/>
            <person name="Alikhan N.-F."/>
            <person name="Baker D."/>
            <person name="Gharbi K."/>
            <person name="Hall N."/>
            <person name="Watson M."/>
            <person name="Adriaenssens E.M."/>
            <person name="Foster-Nyarko E."/>
            <person name="Jarju S."/>
            <person name="Secka A."/>
            <person name="Antonio M."/>
            <person name="Oren A."/>
            <person name="Chaudhuri R."/>
            <person name="La Ragione R.M."/>
            <person name="Hildebrand F."/>
            <person name="Pallen M.J."/>
        </authorList>
    </citation>
    <scope>NUCLEOTIDE SEQUENCE [LARGE SCALE GENOMIC DNA]</scope>
    <source>
        <strain evidence="1 2">Sa3CVN1</strain>
    </source>
</reference>
<dbReference type="InterPro" id="IPR015943">
    <property type="entry name" value="WD40/YVTN_repeat-like_dom_sf"/>
</dbReference>
<dbReference type="RefSeq" id="WP_143314584.1">
    <property type="nucleotide sequence ID" value="NZ_JACSRA010000002.1"/>
</dbReference>
<dbReference type="PANTHER" id="PTHR47197">
    <property type="entry name" value="PROTEIN NIRF"/>
    <property type="match status" value="1"/>
</dbReference>
<name>A0ABR8PPS2_9CLOT</name>
<sequence length="302" mass="33993">MKYIFVCNTAGDTLSKINLKDYSVESLPLELGEKPVGPHGIDYYNGNIITTNNYSNSISIFSLMANKEIKNIHVGAHPNDVKVFKDKAYVLCGESNSLVVVDLNKESMICEVFLGARAFPHSIEIYPEKDIAYISNMEGHSITVIDCLKNRAIDNIKAPEYPTKILLSKDKKKLYLCESYLGMDIDGYISVISTDSNEIVKRIKVGGSPVDIFEEDERLYITNFSEGYLSIVDLKKEREIKKIFVGGMPRGIIKYKEDIFIGNNMNGKVIKLNLKERIIKTITVGKEPNAMILVDYPQKTVD</sequence>
<keyword evidence="2" id="KW-1185">Reference proteome</keyword>
<dbReference type="PANTHER" id="PTHR47197:SF3">
    <property type="entry name" value="DIHYDRO-HEME D1 DEHYDROGENASE"/>
    <property type="match status" value="1"/>
</dbReference>